<dbReference type="Proteomes" id="UP000606172">
    <property type="component" value="Unassembled WGS sequence"/>
</dbReference>
<evidence type="ECO:0000313" key="6">
    <source>
        <dbReference type="Proteomes" id="UP000606172"/>
    </source>
</evidence>
<organism evidence="5 6">
    <name type="scientific">Sinosporangium siamense</name>
    <dbReference type="NCBI Taxonomy" id="1367973"/>
    <lineage>
        <taxon>Bacteria</taxon>
        <taxon>Bacillati</taxon>
        <taxon>Actinomycetota</taxon>
        <taxon>Actinomycetes</taxon>
        <taxon>Streptosporangiales</taxon>
        <taxon>Streptosporangiaceae</taxon>
        <taxon>Sinosporangium</taxon>
    </lineage>
</organism>
<comment type="similarity">
    <text evidence="1">Belongs to the 'phage' integrase family.</text>
</comment>
<name>A0A919V450_9ACTN</name>
<reference evidence="5" key="1">
    <citation type="submission" date="2021-01" db="EMBL/GenBank/DDBJ databases">
        <title>Whole genome shotgun sequence of Sinosporangium siamense NBRC 109515.</title>
        <authorList>
            <person name="Komaki H."/>
            <person name="Tamura T."/>
        </authorList>
    </citation>
    <scope>NUCLEOTIDE SEQUENCE</scope>
    <source>
        <strain evidence="5">NBRC 109515</strain>
    </source>
</reference>
<dbReference type="Pfam" id="PF00589">
    <property type="entry name" value="Phage_integrase"/>
    <property type="match status" value="1"/>
</dbReference>
<protein>
    <recommendedName>
        <fullName evidence="4">Tyr recombinase domain-containing protein</fullName>
    </recommendedName>
</protein>
<dbReference type="SUPFAM" id="SSF56349">
    <property type="entry name" value="DNA breaking-rejoining enzymes"/>
    <property type="match status" value="1"/>
</dbReference>
<proteinExistence type="inferred from homology"/>
<dbReference type="Gene3D" id="1.10.150.130">
    <property type="match status" value="1"/>
</dbReference>
<dbReference type="InterPro" id="IPR002104">
    <property type="entry name" value="Integrase_catalytic"/>
</dbReference>
<dbReference type="PANTHER" id="PTHR30349:SF41">
    <property type="entry name" value="INTEGRASE_RECOMBINASE PROTEIN MJ0367-RELATED"/>
    <property type="match status" value="1"/>
</dbReference>
<dbReference type="InterPro" id="IPR011010">
    <property type="entry name" value="DNA_brk_join_enz"/>
</dbReference>
<evidence type="ECO:0000256" key="1">
    <source>
        <dbReference type="ARBA" id="ARBA00008857"/>
    </source>
</evidence>
<keyword evidence="3" id="KW-0233">DNA recombination</keyword>
<gene>
    <name evidence="5" type="ORF">Ssi02_18360</name>
</gene>
<evidence type="ECO:0000256" key="3">
    <source>
        <dbReference type="ARBA" id="ARBA00023172"/>
    </source>
</evidence>
<dbReference type="Gene3D" id="1.10.443.10">
    <property type="entry name" value="Intergrase catalytic core"/>
    <property type="match status" value="1"/>
</dbReference>
<evidence type="ECO:0000256" key="2">
    <source>
        <dbReference type="ARBA" id="ARBA00023125"/>
    </source>
</evidence>
<dbReference type="InterPro" id="IPR010998">
    <property type="entry name" value="Integrase_recombinase_N"/>
</dbReference>
<dbReference type="InterPro" id="IPR013762">
    <property type="entry name" value="Integrase-like_cat_sf"/>
</dbReference>
<dbReference type="PANTHER" id="PTHR30349">
    <property type="entry name" value="PHAGE INTEGRASE-RELATED"/>
    <property type="match status" value="1"/>
</dbReference>
<dbReference type="GO" id="GO:0015074">
    <property type="term" value="P:DNA integration"/>
    <property type="evidence" value="ECO:0007669"/>
    <property type="project" value="InterPro"/>
</dbReference>
<dbReference type="EMBL" id="BOOW01000010">
    <property type="protein sequence ID" value="GII91605.1"/>
    <property type="molecule type" value="Genomic_DNA"/>
</dbReference>
<sequence>MARRQSRPSPQLGDLIPSWRLALAAKGLSEGTVISYLGTARYLTDYLPAHDMPCGVAEILPAHVRTFLSARLHGCWADAARRQPCVCGLAARSAGDTHKHWRNLRVLFNWLIAEREISCSPMDGVEAPKVIPHLVRPLSDDTLKAMLDVCRGEAEGTCFAGRRDEAIIRILLDNGMRVSGLTGLRFHPDDPERSDVRLPQGLLRVVLKGGREHLAPISATTACAIDRYVRVRVHHREAHSPYLFLSERGRAAADCRFTSTGVLQMLKRRAKQAGVQERVHTHLLRQTMATEYLDGGGDPLDLQRIGGWRSLAMVIRYHDLIADAPAHARLAMGERR</sequence>
<evidence type="ECO:0000313" key="5">
    <source>
        <dbReference type="EMBL" id="GII91605.1"/>
    </source>
</evidence>
<keyword evidence="6" id="KW-1185">Reference proteome</keyword>
<evidence type="ECO:0000259" key="4">
    <source>
        <dbReference type="PROSITE" id="PS51898"/>
    </source>
</evidence>
<accession>A0A919V450</accession>
<dbReference type="PROSITE" id="PS51898">
    <property type="entry name" value="TYR_RECOMBINASE"/>
    <property type="match status" value="1"/>
</dbReference>
<dbReference type="GO" id="GO:0006310">
    <property type="term" value="P:DNA recombination"/>
    <property type="evidence" value="ECO:0007669"/>
    <property type="project" value="UniProtKB-KW"/>
</dbReference>
<feature type="domain" description="Tyr recombinase" evidence="4">
    <location>
        <begin position="133"/>
        <end position="333"/>
    </location>
</feature>
<comment type="caution">
    <text evidence="5">The sequence shown here is derived from an EMBL/GenBank/DDBJ whole genome shotgun (WGS) entry which is preliminary data.</text>
</comment>
<keyword evidence="2" id="KW-0238">DNA-binding</keyword>
<dbReference type="AlphaFoldDB" id="A0A919V450"/>
<dbReference type="InterPro" id="IPR050090">
    <property type="entry name" value="Tyrosine_recombinase_XerCD"/>
</dbReference>
<dbReference type="GO" id="GO:0003677">
    <property type="term" value="F:DNA binding"/>
    <property type="evidence" value="ECO:0007669"/>
    <property type="project" value="UniProtKB-KW"/>
</dbReference>